<sequence length="328" mass="36333">MGKLYAIADLHLSYKLNADALGALHDVYGDDGLILAGDLGEREEHLETAFRWARAHFKTVWWCPGNHELYTLPSGKPTSPDEDDDDGEGGGKEPRGQAKYDACVAVARRHGVLTPEDPFVVWDYSDEEDGGGGGGDGRAAKAMVCPIFTLYDYSFAPDGVPRGKEVEWAAEEGVCATDEVLLHPDPYPSREAWCDALLKRTEARLAEAAAEASAQSMKLVIANHWPLHERVVALPAVPRFRIWCGSRRTGDWHTRFGAAVVVSGHIHIRRTDWIDGVRFEECSLGYPRQWQRARDAGRDINAFLREILPGPAERGEEGVTRWRTLGSS</sequence>
<feature type="compositionally biased region" description="Basic and acidic residues" evidence="1">
    <location>
        <begin position="89"/>
        <end position="98"/>
    </location>
</feature>
<dbReference type="PANTHER" id="PTHR36492">
    <property type="match status" value="1"/>
</dbReference>
<reference evidence="3 4" key="1">
    <citation type="submission" date="2018-06" db="EMBL/GenBank/DDBJ databases">
        <title>Complete Genomes of Monosporascus.</title>
        <authorList>
            <person name="Robinson A.J."/>
            <person name="Natvig D.O."/>
        </authorList>
    </citation>
    <scope>NUCLEOTIDE SEQUENCE [LARGE SCALE GENOMIC DNA]</scope>
    <source>
        <strain evidence="3 4">CBS 110550</strain>
    </source>
</reference>
<evidence type="ECO:0000313" key="4">
    <source>
        <dbReference type="Proteomes" id="UP000293360"/>
    </source>
</evidence>
<comment type="caution">
    <text evidence="3">The sequence shown here is derived from an EMBL/GenBank/DDBJ whole genome shotgun (WGS) entry which is preliminary data.</text>
</comment>
<feature type="domain" description="Calcineurin-like phosphoesterase" evidence="2">
    <location>
        <begin position="3"/>
        <end position="268"/>
    </location>
</feature>
<dbReference type="AlphaFoldDB" id="A0A4Q4SVE6"/>
<protein>
    <recommendedName>
        <fullName evidence="2">Calcineurin-like phosphoesterase domain-containing protein</fullName>
    </recommendedName>
</protein>
<accession>A0A4Q4SVE6</accession>
<dbReference type="InterPro" id="IPR029052">
    <property type="entry name" value="Metallo-depent_PP-like"/>
</dbReference>
<dbReference type="Proteomes" id="UP000293360">
    <property type="component" value="Unassembled WGS sequence"/>
</dbReference>
<name>A0A4Q4SVE6_9PEZI</name>
<evidence type="ECO:0000256" key="1">
    <source>
        <dbReference type="SAM" id="MobiDB-lite"/>
    </source>
</evidence>
<organism evidence="3 4">
    <name type="scientific">Monosporascus ibericus</name>
    <dbReference type="NCBI Taxonomy" id="155417"/>
    <lineage>
        <taxon>Eukaryota</taxon>
        <taxon>Fungi</taxon>
        <taxon>Dikarya</taxon>
        <taxon>Ascomycota</taxon>
        <taxon>Pezizomycotina</taxon>
        <taxon>Sordariomycetes</taxon>
        <taxon>Xylariomycetidae</taxon>
        <taxon>Xylariales</taxon>
        <taxon>Xylariales incertae sedis</taxon>
        <taxon>Monosporascus</taxon>
    </lineage>
</organism>
<feature type="region of interest" description="Disordered" evidence="1">
    <location>
        <begin position="72"/>
        <end position="98"/>
    </location>
</feature>
<dbReference type="InterPro" id="IPR004843">
    <property type="entry name" value="Calcineurin-like_PHP"/>
</dbReference>
<dbReference type="PANTHER" id="PTHR36492:SF2">
    <property type="entry name" value="[ACYL-CARRIER-PROTEIN] PHOSPHODIESTERASE PPTH"/>
    <property type="match status" value="1"/>
</dbReference>
<dbReference type="STRING" id="155417.A0A4Q4SVE6"/>
<evidence type="ECO:0000313" key="3">
    <source>
        <dbReference type="EMBL" id="RYO75426.1"/>
    </source>
</evidence>
<dbReference type="EMBL" id="QJNU01001564">
    <property type="protein sequence ID" value="RYO75426.1"/>
    <property type="molecule type" value="Genomic_DNA"/>
</dbReference>
<proteinExistence type="predicted"/>
<gene>
    <name evidence="3" type="ORF">DL764_010474</name>
</gene>
<dbReference type="SUPFAM" id="SSF56300">
    <property type="entry name" value="Metallo-dependent phosphatases"/>
    <property type="match status" value="1"/>
</dbReference>
<dbReference type="Pfam" id="PF00149">
    <property type="entry name" value="Metallophos"/>
    <property type="match status" value="1"/>
</dbReference>
<evidence type="ECO:0000259" key="2">
    <source>
        <dbReference type="Pfam" id="PF00149"/>
    </source>
</evidence>
<dbReference type="GO" id="GO:0016787">
    <property type="term" value="F:hydrolase activity"/>
    <property type="evidence" value="ECO:0007669"/>
    <property type="project" value="InterPro"/>
</dbReference>
<dbReference type="OrthoDB" id="550558at2759"/>
<dbReference type="InterPro" id="IPR052963">
    <property type="entry name" value="Pantetheine_PDE"/>
</dbReference>
<dbReference type="Gene3D" id="3.60.21.10">
    <property type="match status" value="1"/>
</dbReference>
<keyword evidence="4" id="KW-1185">Reference proteome</keyword>